<evidence type="ECO:0000313" key="1">
    <source>
        <dbReference type="EMBL" id="CAK9215235.1"/>
    </source>
</evidence>
<reference evidence="1" key="1">
    <citation type="submission" date="2024-02" db="EMBL/GenBank/DDBJ databases">
        <authorList>
            <consortium name="ELIXIR-Norway"/>
            <consortium name="Elixir Norway"/>
        </authorList>
    </citation>
    <scope>NUCLEOTIDE SEQUENCE</scope>
</reference>
<protein>
    <recommendedName>
        <fullName evidence="3">Secreted protein</fullName>
    </recommendedName>
</protein>
<name>A0ABP0U8I5_9BRYO</name>
<proteinExistence type="predicted"/>
<dbReference type="EMBL" id="OZ019894">
    <property type="protein sequence ID" value="CAK9215235.1"/>
    <property type="molecule type" value="Genomic_DNA"/>
</dbReference>
<evidence type="ECO:0000313" key="2">
    <source>
        <dbReference type="Proteomes" id="UP001497512"/>
    </source>
</evidence>
<accession>A0ABP0U8I5</accession>
<organism evidence="1 2">
    <name type="scientific">Sphagnum troendelagicum</name>
    <dbReference type="NCBI Taxonomy" id="128251"/>
    <lineage>
        <taxon>Eukaryota</taxon>
        <taxon>Viridiplantae</taxon>
        <taxon>Streptophyta</taxon>
        <taxon>Embryophyta</taxon>
        <taxon>Bryophyta</taxon>
        <taxon>Sphagnophytina</taxon>
        <taxon>Sphagnopsida</taxon>
        <taxon>Sphagnales</taxon>
        <taxon>Sphagnaceae</taxon>
        <taxon>Sphagnum</taxon>
    </lineage>
</organism>
<gene>
    <name evidence="1" type="ORF">CSSPTR1EN2_LOCUS12630</name>
</gene>
<keyword evidence="2" id="KW-1185">Reference proteome</keyword>
<evidence type="ECO:0008006" key="3">
    <source>
        <dbReference type="Google" id="ProtNLM"/>
    </source>
</evidence>
<dbReference type="Proteomes" id="UP001497512">
    <property type="component" value="Chromosome 2"/>
</dbReference>
<sequence length="124" mass="13549">MCYSWMLALEAIRTLIEAGSLLVAVLQLIAGRERVPPPPGNQFLYTHRRVMCTFCSVTQSSQRMIGMLLSEYGGGAGPSRVTQGAGARHTKLTVEYSAAICMAGNYNHNCCLFLLIASVMEVEF</sequence>